<proteinExistence type="predicted"/>
<comment type="caution">
    <text evidence="1">The sequence shown here is derived from an EMBL/GenBank/DDBJ whole genome shotgun (WGS) entry which is preliminary data.</text>
</comment>
<evidence type="ECO:0008006" key="3">
    <source>
        <dbReference type="Google" id="ProtNLM"/>
    </source>
</evidence>
<gene>
    <name evidence="1" type="ORF">MM236_00635</name>
</gene>
<keyword evidence="2" id="KW-1185">Reference proteome</keyword>
<name>A0ABS9UJ66_9BACT</name>
<evidence type="ECO:0000313" key="1">
    <source>
        <dbReference type="EMBL" id="MCH7396465.1"/>
    </source>
</evidence>
<dbReference type="EMBL" id="JAKZGS010000001">
    <property type="protein sequence ID" value="MCH7396465.1"/>
    <property type="molecule type" value="Genomic_DNA"/>
</dbReference>
<protein>
    <recommendedName>
        <fullName evidence="3">Outer membrane protein beta-barrel domain-containing protein</fullName>
    </recommendedName>
</protein>
<sequence>MLRQLLTIALIFTLQSAFGQQNKEKSNLGFLLSGALEFGGEPVASVSFTNGDVIEMNAGQGGTISVGLEYKVPKFEQLRFRGLIGFKYLTTPAENANIRLTRIPLVLTGNYVINDTWRFGVGISQHQAIKFNAGGVGTSFDLSSNLGPVFEFGYKWVALSYTLMQYSDNSNATYSANAFGVTLSHAFAFNKQK</sequence>
<dbReference type="RefSeq" id="WP_241272986.1">
    <property type="nucleotide sequence ID" value="NZ_JAKZGS010000001.1"/>
</dbReference>
<organism evidence="1 2">
    <name type="scientific">Belliella calami</name>
    <dbReference type="NCBI Taxonomy" id="2923436"/>
    <lineage>
        <taxon>Bacteria</taxon>
        <taxon>Pseudomonadati</taxon>
        <taxon>Bacteroidota</taxon>
        <taxon>Cytophagia</taxon>
        <taxon>Cytophagales</taxon>
        <taxon>Cyclobacteriaceae</taxon>
        <taxon>Belliella</taxon>
    </lineage>
</organism>
<accession>A0ABS9UJ66</accession>
<evidence type="ECO:0000313" key="2">
    <source>
        <dbReference type="Proteomes" id="UP001165488"/>
    </source>
</evidence>
<dbReference type="Proteomes" id="UP001165488">
    <property type="component" value="Unassembled WGS sequence"/>
</dbReference>
<reference evidence="1" key="1">
    <citation type="submission" date="2022-03" db="EMBL/GenBank/DDBJ databases">
        <title>De novo assembled genomes of Belliella spp. (Cyclobacteriaceae) strains.</title>
        <authorList>
            <person name="Szabo A."/>
            <person name="Korponai K."/>
            <person name="Felfoldi T."/>
        </authorList>
    </citation>
    <scope>NUCLEOTIDE SEQUENCE</scope>
    <source>
        <strain evidence="1">DSM 107340</strain>
    </source>
</reference>